<evidence type="ECO:0008006" key="4">
    <source>
        <dbReference type="Google" id="ProtNLM"/>
    </source>
</evidence>
<feature type="signal peptide" evidence="1">
    <location>
        <begin position="1"/>
        <end position="24"/>
    </location>
</feature>
<dbReference type="Proteomes" id="UP000887013">
    <property type="component" value="Unassembled WGS sequence"/>
</dbReference>
<comment type="caution">
    <text evidence="2">The sequence shown here is derived from an EMBL/GenBank/DDBJ whole genome shotgun (WGS) entry which is preliminary data.</text>
</comment>
<name>A0A8X6NQ68_NEPPI</name>
<evidence type="ECO:0000313" key="3">
    <source>
        <dbReference type="Proteomes" id="UP000887013"/>
    </source>
</evidence>
<keyword evidence="3" id="KW-1185">Reference proteome</keyword>
<protein>
    <recommendedName>
        <fullName evidence="4">Secreted protein</fullName>
    </recommendedName>
</protein>
<keyword evidence="1" id="KW-0732">Signal</keyword>
<dbReference type="AlphaFoldDB" id="A0A8X6NQ68"/>
<accession>A0A8X6NQ68</accession>
<feature type="chain" id="PRO_5036458422" description="Secreted protein" evidence="1">
    <location>
        <begin position="25"/>
        <end position="76"/>
    </location>
</feature>
<organism evidence="2 3">
    <name type="scientific">Nephila pilipes</name>
    <name type="common">Giant wood spider</name>
    <name type="synonym">Nephila maculata</name>
    <dbReference type="NCBI Taxonomy" id="299642"/>
    <lineage>
        <taxon>Eukaryota</taxon>
        <taxon>Metazoa</taxon>
        <taxon>Ecdysozoa</taxon>
        <taxon>Arthropoda</taxon>
        <taxon>Chelicerata</taxon>
        <taxon>Arachnida</taxon>
        <taxon>Araneae</taxon>
        <taxon>Araneomorphae</taxon>
        <taxon>Entelegynae</taxon>
        <taxon>Araneoidea</taxon>
        <taxon>Nephilidae</taxon>
        <taxon>Nephila</taxon>
    </lineage>
</organism>
<evidence type="ECO:0000256" key="1">
    <source>
        <dbReference type="SAM" id="SignalP"/>
    </source>
</evidence>
<reference evidence="2" key="1">
    <citation type="submission" date="2020-08" db="EMBL/GenBank/DDBJ databases">
        <title>Multicomponent nature underlies the extraordinary mechanical properties of spider dragline silk.</title>
        <authorList>
            <person name="Kono N."/>
            <person name="Nakamura H."/>
            <person name="Mori M."/>
            <person name="Yoshida Y."/>
            <person name="Ohtoshi R."/>
            <person name="Malay A.D."/>
            <person name="Moran D.A.P."/>
            <person name="Tomita M."/>
            <person name="Numata K."/>
            <person name="Arakawa K."/>
        </authorList>
    </citation>
    <scope>NUCLEOTIDE SEQUENCE</scope>
</reference>
<gene>
    <name evidence="2" type="ORF">NPIL_22491</name>
</gene>
<evidence type="ECO:0000313" key="2">
    <source>
        <dbReference type="EMBL" id="GFT24718.1"/>
    </source>
</evidence>
<dbReference type="EMBL" id="BMAW01106500">
    <property type="protein sequence ID" value="GFT24718.1"/>
    <property type="molecule type" value="Genomic_DNA"/>
</dbReference>
<sequence>MLDIRYVVVSFVTLLCVMVDTAEGQEITLEENVAMDTARCVATSEQVPSIQSHRSGERKDVPAKVRGELGFLLAVA</sequence>
<proteinExistence type="predicted"/>